<dbReference type="GO" id="GO:0070181">
    <property type="term" value="F:small ribosomal subunit rRNA binding"/>
    <property type="evidence" value="ECO:0007669"/>
    <property type="project" value="TreeGrafter"/>
</dbReference>
<dbReference type="Gene3D" id="3.30.70.60">
    <property type="match status" value="1"/>
</dbReference>
<evidence type="ECO:0000256" key="3">
    <source>
        <dbReference type="ARBA" id="ARBA00035365"/>
    </source>
</evidence>
<sequence>MIITYELMLLLRVMPKPEVKQVLRRVADHIFAKGGIIRKLENLGTRDMPYRTGAHGVMYNKASYFLCEFNAPPSHIEVLLDEYGRDVDVIRRRIYKKNALEPIECTLHEELLPPPYRKDVQSMIAEARKHDKPTFRFNTGLNYYPFQK</sequence>
<dbReference type="SUPFAM" id="SSF54995">
    <property type="entry name" value="Ribosomal protein S6"/>
    <property type="match status" value="1"/>
</dbReference>
<dbReference type="KEGG" id="dpa:109541715"/>
<dbReference type="CDD" id="cd15465">
    <property type="entry name" value="bS6_mito"/>
    <property type="match status" value="1"/>
</dbReference>
<dbReference type="InterPro" id="IPR014717">
    <property type="entry name" value="Transl_elong_EF1B/ribsomal_bS6"/>
</dbReference>
<evidence type="ECO:0000313" key="5">
    <source>
        <dbReference type="EMBL" id="ERL89475.1"/>
    </source>
</evidence>
<dbReference type="OMA" id="ATHFTIT"/>
<evidence type="ECO:0000313" key="8">
    <source>
        <dbReference type="Proteomes" id="UP000030742"/>
    </source>
</evidence>
<gene>
    <name evidence="6" type="primary">109541715</name>
    <name evidence="5" type="ORF">D910_06841</name>
    <name evidence="4" type="ORF">YQE_09809</name>
</gene>
<dbReference type="EMBL" id="KB632169">
    <property type="protein sequence ID" value="ERL89475.1"/>
    <property type="molecule type" value="Genomic_DNA"/>
</dbReference>
<dbReference type="GO" id="GO:0006412">
    <property type="term" value="P:translation"/>
    <property type="evidence" value="ECO:0007669"/>
    <property type="project" value="InterPro"/>
</dbReference>
<evidence type="ECO:0000313" key="6">
    <source>
        <dbReference type="EnsemblMetazoa" id="XP_019766202.1"/>
    </source>
</evidence>
<evidence type="ECO:0000256" key="1">
    <source>
        <dbReference type="ARBA" id="ARBA00009512"/>
    </source>
</evidence>
<dbReference type="Proteomes" id="UP000019118">
    <property type="component" value="Unassembled WGS sequence"/>
</dbReference>
<dbReference type="AlphaFoldDB" id="N6T0H6"/>
<dbReference type="PANTHER" id="PTHR21011">
    <property type="entry name" value="MITOCHONDRIAL 28S RIBOSOMAL PROTEIN S6"/>
    <property type="match status" value="1"/>
</dbReference>
<dbReference type="GO" id="GO:0005763">
    <property type="term" value="C:mitochondrial small ribosomal subunit"/>
    <property type="evidence" value="ECO:0007669"/>
    <property type="project" value="TreeGrafter"/>
</dbReference>
<dbReference type="PANTHER" id="PTHR21011:SF1">
    <property type="entry name" value="SMALL RIBOSOMAL SUBUNIT PROTEIN BS6M"/>
    <property type="match status" value="1"/>
</dbReference>
<accession>N6T0H6</accession>
<evidence type="ECO:0000256" key="2">
    <source>
        <dbReference type="ARBA" id="ARBA00035170"/>
    </source>
</evidence>
<feature type="non-terminal residue" evidence="4">
    <location>
        <position position="1"/>
    </location>
</feature>
<reference evidence="7 8" key="1">
    <citation type="journal article" date="2013" name="Genome Biol.">
        <title>Draft genome of the mountain pine beetle, Dendroctonus ponderosae Hopkins, a major forest pest.</title>
        <authorList>
            <person name="Keeling C.I."/>
            <person name="Yuen M.M."/>
            <person name="Liao N.Y."/>
            <person name="Docking T.R."/>
            <person name="Chan S.K."/>
            <person name="Taylor G.A."/>
            <person name="Palmquist D.L."/>
            <person name="Jackman S.D."/>
            <person name="Nguyen A."/>
            <person name="Li M."/>
            <person name="Henderson H."/>
            <person name="Janes J.K."/>
            <person name="Zhao Y."/>
            <person name="Pandoh P."/>
            <person name="Moore R."/>
            <person name="Sperling F.A."/>
            <person name="Huber D.P."/>
            <person name="Birol I."/>
            <person name="Jones S.J."/>
            <person name="Bohlmann J."/>
        </authorList>
    </citation>
    <scope>NUCLEOTIDE SEQUENCE</scope>
</reference>
<dbReference type="EnsemblMetazoa" id="XM_019910643.1">
    <property type="protein sequence ID" value="XP_019766202.1"/>
    <property type="gene ID" value="LOC109541715"/>
</dbReference>
<name>N6T0H6_DENPD</name>
<reference evidence="6" key="2">
    <citation type="submission" date="2024-08" db="UniProtKB">
        <authorList>
            <consortium name="EnsemblMetazoa"/>
        </authorList>
    </citation>
    <scope>IDENTIFICATION</scope>
</reference>
<protein>
    <recommendedName>
        <fullName evidence="2">Small ribosomal subunit protein bS6m</fullName>
    </recommendedName>
    <alternativeName>
        <fullName evidence="3">28S ribosomal protein S6, mitochondrial</fullName>
    </alternativeName>
</protein>
<comment type="similarity">
    <text evidence="1">Belongs to the bacterial ribosomal protein bS6 family.</text>
</comment>
<evidence type="ECO:0000313" key="4">
    <source>
        <dbReference type="EMBL" id="ENN73559.1"/>
    </source>
</evidence>
<keyword evidence="7" id="KW-1185">Reference proteome</keyword>
<dbReference type="OrthoDB" id="268530at2759"/>
<proteinExistence type="inferred from homology"/>
<dbReference type="Proteomes" id="UP000030742">
    <property type="component" value="Unassembled WGS sequence"/>
</dbReference>
<dbReference type="EMBL" id="KB741156">
    <property type="protein sequence ID" value="ENN73559.1"/>
    <property type="molecule type" value="Genomic_DNA"/>
</dbReference>
<dbReference type="InterPro" id="IPR035980">
    <property type="entry name" value="Ribosomal_bS6_sf"/>
</dbReference>
<dbReference type="Pfam" id="PF01250">
    <property type="entry name" value="Ribosomal_S6"/>
    <property type="match status" value="1"/>
</dbReference>
<dbReference type="HOGENOM" id="CLU_126331_4_1_1"/>
<organism evidence="4">
    <name type="scientific">Dendroctonus ponderosae</name>
    <name type="common">Mountain pine beetle</name>
    <dbReference type="NCBI Taxonomy" id="77166"/>
    <lineage>
        <taxon>Eukaryota</taxon>
        <taxon>Metazoa</taxon>
        <taxon>Ecdysozoa</taxon>
        <taxon>Arthropoda</taxon>
        <taxon>Hexapoda</taxon>
        <taxon>Insecta</taxon>
        <taxon>Pterygota</taxon>
        <taxon>Neoptera</taxon>
        <taxon>Endopterygota</taxon>
        <taxon>Coleoptera</taxon>
        <taxon>Polyphaga</taxon>
        <taxon>Cucujiformia</taxon>
        <taxon>Curculionidae</taxon>
        <taxon>Scolytinae</taxon>
        <taxon>Dendroctonus</taxon>
    </lineage>
</organism>
<dbReference type="FunFam" id="3.30.70.60:FF:000014">
    <property type="entry name" value="28S ribosomal protein S6, mitochondrial"/>
    <property type="match status" value="1"/>
</dbReference>
<dbReference type="GO" id="GO:0003735">
    <property type="term" value="F:structural constituent of ribosome"/>
    <property type="evidence" value="ECO:0007669"/>
    <property type="project" value="InterPro"/>
</dbReference>
<evidence type="ECO:0000313" key="7">
    <source>
        <dbReference type="Proteomes" id="UP000019118"/>
    </source>
</evidence>
<dbReference type="STRING" id="77166.N6T0H6"/>
<dbReference type="InterPro" id="IPR000529">
    <property type="entry name" value="Ribosomal_bS6"/>
</dbReference>